<dbReference type="SMART" id="SM00342">
    <property type="entry name" value="HTH_ARAC"/>
    <property type="match status" value="1"/>
</dbReference>
<evidence type="ECO:0000256" key="2">
    <source>
        <dbReference type="ARBA" id="ARBA00023125"/>
    </source>
</evidence>
<organism evidence="5 6">
    <name type="scientific">Acetivibrio saccincola</name>
    <dbReference type="NCBI Taxonomy" id="1677857"/>
    <lineage>
        <taxon>Bacteria</taxon>
        <taxon>Bacillati</taxon>
        <taxon>Bacillota</taxon>
        <taxon>Clostridia</taxon>
        <taxon>Eubacteriales</taxon>
        <taxon>Oscillospiraceae</taxon>
        <taxon>Acetivibrio</taxon>
    </lineage>
</organism>
<dbReference type="Pfam" id="PF12833">
    <property type="entry name" value="HTH_18"/>
    <property type="match status" value="1"/>
</dbReference>
<dbReference type="EMBL" id="NEMB01000003">
    <property type="protein sequence ID" value="PQQ65480.1"/>
    <property type="molecule type" value="Genomic_DNA"/>
</dbReference>
<reference evidence="5 6" key="1">
    <citation type="journal article" date="2018" name="Syst. Appl. Microbiol.">
        <title>Characterization and high-quality draft genome sequence of Herbivorax saccincola A7, an anaerobic, alkaliphilic, thermophilic, cellulolytic, and xylanolytic bacterium.</title>
        <authorList>
            <person name="Aikawa S."/>
            <person name="Baramee S."/>
            <person name="Sermsathanaswadi J."/>
            <person name="Thianheng P."/>
            <person name="Tachaapaikoon C."/>
            <person name="Shikata A."/>
            <person name="Waeonukul R."/>
            <person name="Pason P."/>
            <person name="Ratanakhanokchai K."/>
            <person name="Kosugi A."/>
        </authorList>
    </citation>
    <scope>NUCLEOTIDE SEQUENCE [LARGE SCALE GENOMIC DNA]</scope>
    <source>
        <strain evidence="5 6">A7</strain>
    </source>
</reference>
<comment type="caution">
    <text evidence="5">The sequence shown here is derived from an EMBL/GenBank/DDBJ whole genome shotgun (WGS) entry which is preliminary data.</text>
</comment>
<dbReference type="PANTHER" id="PTHR43280:SF28">
    <property type="entry name" value="HTH-TYPE TRANSCRIPTIONAL ACTIVATOR RHAS"/>
    <property type="match status" value="1"/>
</dbReference>
<dbReference type="Proteomes" id="UP000239720">
    <property type="component" value="Unassembled WGS sequence"/>
</dbReference>
<dbReference type="GO" id="GO:0043565">
    <property type="term" value="F:sequence-specific DNA binding"/>
    <property type="evidence" value="ECO:0007669"/>
    <property type="project" value="InterPro"/>
</dbReference>
<keyword evidence="3" id="KW-0804">Transcription</keyword>
<accession>A0A2S8R6P8</accession>
<dbReference type="InterPro" id="IPR018062">
    <property type="entry name" value="HTH_AraC-typ_CS"/>
</dbReference>
<dbReference type="PROSITE" id="PS00041">
    <property type="entry name" value="HTH_ARAC_FAMILY_1"/>
    <property type="match status" value="1"/>
</dbReference>
<evidence type="ECO:0000256" key="3">
    <source>
        <dbReference type="ARBA" id="ARBA00023163"/>
    </source>
</evidence>
<evidence type="ECO:0000313" key="6">
    <source>
        <dbReference type="Proteomes" id="UP000239720"/>
    </source>
</evidence>
<evidence type="ECO:0000256" key="1">
    <source>
        <dbReference type="ARBA" id="ARBA00023015"/>
    </source>
</evidence>
<gene>
    <name evidence="5" type="ORF">B9R14_00995</name>
</gene>
<name>A0A2S8R6P8_9FIRM</name>
<dbReference type="InterPro" id="IPR018060">
    <property type="entry name" value="HTH_AraC"/>
</dbReference>
<evidence type="ECO:0000259" key="4">
    <source>
        <dbReference type="PROSITE" id="PS01124"/>
    </source>
</evidence>
<dbReference type="SUPFAM" id="SSF46689">
    <property type="entry name" value="Homeodomain-like"/>
    <property type="match status" value="2"/>
</dbReference>
<dbReference type="PROSITE" id="PS01124">
    <property type="entry name" value="HTH_ARAC_FAMILY_2"/>
    <property type="match status" value="1"/>
</dbReference>
<sequence>MWRDKYMGIQLKRVKVTDEEISPKVLTAALFSQVEQMPKGYALKERYVYDYEFEYILYSDGASMIIDDKHYELKEGDVIYRKPGQYTQGFMPYSCYLIAVDMLNNTRKNPNKYYVYNNQNFQNYCENDILEKIPQIFQPLNKEKTKYLFESIFKEFITPTEISDLSLKTKILNLICYLYQNSTDPFKNNTIPMSHHFESLKEVIKYIEDNIDKKLLLSDFSKIANLSPSHFHKVFTKNIGMTPHDFILKVKLNKAKKLLAETCHPVSEISRQCGFENTPYFCHIFKKHTNTTPLEFRKKHRYV</sequence>
<dbReference type="InterPro" id="IPR020449">
    <property type="entry name" value="Tscrpt_reg_AraC-type_HTH"/>
</dbReference>
<dbReference type="GO" id="GO:0003700">
    <property type="term" value="F:DNA-binding transcription factor activity"/>
    <property type="evidence" value="ECO:0007669"/>
    <property type="project" value="InterPro"/>
</dbReference>
<proteinExistence type="predicted"/>
<feature type="domain" description="HTH araC/xylS-type" evidence="4">
    <location>
        <begin position="201"/>
        <end position="299"/>
    </location>
</feature>
<keyword evidence="2" id="KW-0238">DNA-binding</keyword>
<keyword evidence="1" id="KW-0805">Transcription regulation</keyword>
<protein>
    <recommendedName>
        <fullName evidence="4">HTH araC/xylS-type domain-containing protein</fullName>
    </recommendedName>
</protein>
<dbReference type="PANTHER" id="PTHR43280">
    <property type="entry name" value="ARAC-FAMILY TRANSCRIPTIONAL REGULATOR"/>
    <property type="match status" value="1"/>
</dbReference>
<dbReference type="AlphaFoldDB" id="A0A2S8R6P8"/>
<dbReference type="InterPro" id="IPR009057">
    <property type="entry name" value="Homeodomain-like_sf"/>
</dbReference>
<dbReference type="PRINTS" id="PR00032">
    <property type="entry name" value="HTHARAC"/>
</dbReference>
<dbReference type="Gene3D" id="1.10.10.60">
    <property type="entry name" value="Homeodomain-like"/>
    <property type="match status" value="2"/>
</dbReference>
<evidence type="ECO:0000313" key="5">
    <source>
        <dbReference type="EMBL" id="PQQ65480.1"/>
    </source>
</evidence>